<dbReference type="InterPro" id="IPR025996">
    <property type="entry name" value="MT1864/Rv1816-like_C"/>
</dbReference>
<dbReference type="AlphaFoldDB" id="A0A1X6X8L1"/>
<dbReference type="InterPro" id="IPR050109">
    <property type="entry name" value="HTH-type_TetR-like_transc_reg"/>
</dbReference>
<keyword evidence="3" id="KW-0804">Transcription</keyword>
<evidence type="ECO:0000313" key="7">
    <source>
        <dbReference type="Proteomes" id="UP000195981"/>
    </source>
</evidence>
<organism evidence="6 7">
    <name type="scientific">Brachybacterium nesterenkovii</name>
    <dbReference type="NCBI Taxonomy" id="47847"/>
    <lineage>
        <taxon>Bacteria</taxon>
        <taxon>Bacillati</taxon>
        <taxon>Actinomycetota</taxon>
        <taxon>Actinomycetes</taxon>
        <taxon>Micrococcales</taxon>
        <taxon>Dermabacteraceae</taxon>
        <taxon>Brachybacterium</taxon>
    </lineage>
</organism>
<evidence type="ECO:0000256" key="4">
    <source>
        <dbReference type="PROSITE-ProRule" id="PRU00335"/>
    </source>
</evidence>
<dbReference type="InterPro" id="IPR036271">
    <property type="entry name" value="Tet_transcr_reg_TetR-rel_C_sf"/>
</dbReference>
<dbReference type="PANTHER" id="PTHR30055:SF220">
    <property type="entry name" value="TETR-FAMILY REGULATORY PROTEIN"/>
    <property type="match status" value="1"/>
</dbReference>
<dbReference type="Pfam" id="PF00440">
    <property type="entry name" value="TetR_N"/>
    <property type="match status" value="1"/>
</dbReference>
<dbReference type="InterPro" id="IPR001647">
    <property type="entry name" value="HTH_TetR"/>
</dbReference>
<feature type="domain" description="HTH tetR-type" evidence="5">
    <location>
        <begin position="21"/>
        <end position="81"/>
    </location>
</feature>
<dbReference type="OrthoDB" id="4709966at2"/>
<dbReference type="GO" id="GO:0003700">
    <property type="term" value="F:DNA-binding transcription factor activity"/>
    <property type="evidence" value="ECO:0007669"/>
    <property type="project" value="TreeGrafter"/>
</dbReference>
<evidence type="ECO:0000256" key="2">
    <source>
        <dbReference type="ARBA" id="ARBA00023125"/>
    </source>
</evidence>
<accession>A0A1X6X8L1</accession>
<dbReference type="Gene3D" id="1.10.357.10">
    <property type="entry name" value="Tetracycline Repressor, domain 2"/>
    <property type="match status" value="1"/>
</dbReference>
<dbReference type="Pfam" id="PF13305">
    <property type="entry name" value="TetR_C_33"/>
    <property type="match status" value="1"/>
</dbReference>
<dbReference type="InterPro" id="IPR009057">
    <property type="entry name" value="Homeodomain-like_sf"/>
</dbReference>
<dbReference type="RefSeq" id="WP_087105165.1">
    <property type="nucleotide sequence ID" value="NZ_FWFG01000112.1"/>
</dbReference>
<dbReference type="SUPFAM" id="SSF46689">
    <property type="entry name" value="Homeodomain-like"/>
    <property type="match status" value="1"/>
</dbReference>
<dbReference type="EMBL" id="FWFG01000112">
    <property type="protein sequence ID" value="SLM95548.1"/>
    <property type="molecule type" value="Genomic_DNA"/>
</dbReference>
<keyword evidence="1" id="KW-0805">Transcription regulation</keyword>
<protein>
    <submittedName>
        <fullName evidence="6">Transcriptional regulator, TetR family</fullName>
    </submittedName>
</protein>
<reference evidence="6 7" key="1">
    <citation type="submission" date="2017-02" db="EMBL/GenBank/DDBJ databases">
        <authorList>
            <person name="Peterson S.W."/>
        </authorList>
    </citation>
    <scope>NUCLEOTIDE SEQUENCE [LARGE SCALE GENOMIC DNA]</scope>
    <source>
        <strain evidence="6 7">CIP104813</strain>
    </source>
</reference>
<dbReference type="Proteomes" id="UP000195981">
    <property type="component" value="Unassembled WGS sequence"/>
</dbReference>
<proteinExistence type="predicted"/>
<evidence type="ECO:0000256" key="3">
    <source>
        <dbReference type="ARBA" id="ARBA00023163"/>
    </source>
</evidence>
<evidence type="ECO:0000313" key="6">
    <source>
        <dbReference type="EMBL" id="SLM95548.1"/>
    </source>
</evidence>
<sequence length="246" mass="25106">MSPAAPGRRGGDRPVLRPHDEALAAELVAAATDALESGGPSALSVRSLAGATGTTTQAIYSLFGGKAGLLDAVLAEGYAALAAQLAAVAPDRDPVRALVDLAGAYRAWALSHPALYGAMLAPRGRSVEGGGLRSDRDGSTVRADGRQASAVLAASREAMLGPLREQAARIVDEDRVHAPGSDAARERAGAIARGIRAAVHGWVELEVREAEDGAEPGEDASARTAADARFTEYAEALARGLAARVS</sequence>
<evidence type="ECO:0000256" key="1">
    <source>
        <dbReference type="ARBA" id="ARBA00023015"/>
    </source>
</evidence>
<evidence type="ECO:0000259" key="5">
    <source>
        <dbReference type="PROSITE" id="PS50977"/>
    </source>
</evidence>
<dbReference type="GO" id="GO:0000976">
    <property type="term" value="F:transcription cis-regulatory region binding"/>
    <property type="evidence" value="ECO:0007669"/>
    <property type="project" value="TreeGrafter"/>
</dbReference>
<dbReference type="SUPFAM" id="SSF48498">
    <property type="entry name" value="Tetracyclin repressor-like, C-terminal domain"/>
    <property type="match status" value="1"/>
</dbReference>
<dbReference type="PROSITE" id="PS50977">
    <property type="entry name" value="HTH_TETR_2"/>
    <property type="match status" value="1"/>
</dbReference>
<keyword evidence="2 4" id="KW-0238">DNA-binding</keyword>
<name>A0A1X6X8L1_9MICO</name>
<gene>
    <name evidence="6" type="ORF">FM110_12960</name>
</gene>
<feature type="DNA-binding region" description="H-T-H motif" evidence="4">
    <location>
        <begin position="44"/>
        <end position="63"/>
    </location>
</feature>
<keyword evidence="7" id="KW-1185">Reference proteome</keyword>
<dbReference type="Gene3D" id="1.10.10.60">
    <property type="entry name" value="Homeodomain-like"/>
    <property type="match status" value="1"/>
</dbReference>
<dbReference type="PANTHER" id="PTHR30055">
    <property type="entry name" value="HTH-TYPE TRANSCRIPTIONAL REGULATOR RUTR"/>
    <property type="match status" value="1"/>
</dbReference>